<dbReference type="EMBL" id="CAJNOR010002526">
    <property type="protein sequence ID" value="CAF1306615.1"/>
    <property type="molecule type" value="Genomic_DNA"/>
</dbReference>
<dbReference type="SUPFAM" id="SSF52540">
    <property type="entry name" value="P-loop containing nucleoside triphosphate hydrolases"/>
    <property type="match status" value="1"/>
</dbReference>
<accession>A0A815EH64</accession>
<evidence type="ECO:0000256" key="1">
    <source>
        <dbReference type="SAM" id="MobiDB-lite"/>
    </source>
</evidence>
<organism evidence="2 3">
    <name type="scientific">Adineta ricciae</name>
    <name type="common">Rotifer</name>
    <dbReference type="NCBI Taxonomy" id="249248"/>
    <lineage>
        <taxon>Eukaryota</taxon>
        <taxon>Metazoa</taxon>
        <taxon>Spiralia</taxon>
        <taxon>Gnathifera</taxon>
        <taxon>Rotifera</taxon>
        <taxon>Eurotatoria</taxon>
        <taxon>Bdelloidea</taxon>
        <taxon>Adinetida</taxon>
        <taxon>Adinetidae</taxon>
        <taxon>Adineta</taxon>
    </lineage>
</organism>
<protein>
    <recommendedName>
        <fullName evidence="4">NACHT domain-containing protein</fullName>
    </recommendedName>
</protein>
<evidence type="ECO:0008006" key="4">
    <source>
        <dbReference type="Google" id="ProtNLM"/>
    </source>
</evidence>
<gene>
    <name evidence="2" type="ORF">XAT740_LOCUS29152</name>
</gene>
<dbReference type="Proteomes" id="UP000663828">
    <property type="component" value="Unassembled WGS sequence"/>
</dbReference>
<feature type="region of interest" description="Disordered" evidence="1">
    <location>
        <begin position="2062"/>
        <end position="2122"/>
    </location>
</feature>
<proteinExistence type="predicted"/>
<sequence>MENPIKRAIMAINQTMCSPGVSNFEKDVLKDIRSSFAQLSELRDPTKDNWIELFSRQLNRLLNNNNNKPFSFDFWTELHRDILYMLGNKNDPEKTAFGGSFHKRMTMEKEIKQRELKFSENFQKQKNLQQFLNEHQQFFEIYLENCISFHSKLQVEKLFDDMTKFSEDFLGMKNGVNLQKKFNCINIEYDCSDRILYSFNFNHLKDNYSFRNIVEDINNYSLLKDSSNLLVKYSRMRLVDLLEKYRWIVILSDPGNSKTTILRWITYRFAQAAKNASKTVKFEDKNGSRVTLPVRIPILIRIGEFITWLEQDQRKTLIDYIGEHTWFSKCYCSDEKNRQIILKELVSQGHTLILLDGLDEISDTHQISNIIRCVENFIKEYVLSSDFISAFDEKICDTINETQLPAKSIGNQIIITSRSTNYRFNSIMGPFIQHSLLPLIDHEDAKRLVSKWTKQIVNSITNILDEEKLKYDRNKIEKQLEKRGATIKRIFREKFNFLRSNTSLLFLVAKLVLQSTEVTFFRRRVDIYCYRIEKELNSWSQFNQTIPQDAVTYFLTKLAVYLHLQSSSGLIDGFNIERLCCLVLKEHNVSRDRNELCKYTESIIHWLKSNIGFASENALNVYSFLHLSYQEYFVAMAFADVEHFRIETIVQRILSYAIYPRFRESLLLAMGLISSKLSQEKYDQFCEHLFTTTMNNYSVPFGVLLFVDSIRDLHKLPSEEFLFQALNELFRHSCYSFSKKYFISSLSKLFRTYTENWMQSCITEENSLEKILKLCLIEGDTYPNRYRLKVIYEKLRSFYDPNSSKEFFIDQILRRTFRIPFGLSFDENISSSATALSHTHPLIISIVSGLFGDMQYFLRKQSIDFESFILNIRVKSSVLNLICVHYFSTTDQPDSVKIESLIQELQKELDNSLPTEISLDIVEIFIALICLQGVSQPLIYEKYAHYKALSLALDKFKQTWFYFKQSIIFSKTHDSFESTFTSICSQTKSVMKNFSFHSDNIDVDCQSFTIACASAWKKIGLYNCTERHEKFNTRLQPNLIHLPSKEILYKIHEKAIFNENLLCFLPQSMQKLFSHIELPLVVFLSQCLIHLEDVTMENYYHFLAFPMLCKLFIDNKLENYALILFREKYANMDHLTGEQKHFYYEMKKKKLFKYFLNNETKDYEKLVTIERKRIKESRTDVDFFAASISLARIFQIQHRVRKDKLYDPINLDADKNQEIISSTKKISDPSLRIIALTIMLNMKDPLIVDEEQRNNLIQNEIIPLLNDSLIGCSLILLTFLFVQSHKIHQFFPESFQQTSRTIVGKLTATWSGRKRCPEQEAAYIALKQLNDPYLSHNLFKFEKRTKDLSNLLRFNSTIFHRYLSARNTFDLSDQNLLSSMYFVELAFDCQILRMYTNISQNNTLDLKQLWMESSKTEKIMTYRVAQWIDNNLPTLDQQEIQQIIDDVSQCLKIERKALTIIASWLKYRKNKNLKFFTHYAALQLIIHDSTEPNLADIIGEMLAAKRNLLKKRSFQENSFCSLLINSQHFGKVLFDLRTNSFFLSMISMTVNRQDLLKIILDLEFERITSQTSKSSRSFLLIIESISKDLQDYLIEHLQQQMIGTSTTKQAYTIVVIKRLTEISASYRIEQNYPEKLYDYILVDMFRNQQIPQTQKVILYGLYSAFFYNGMDRQKIVLFNRVQNFLEEILCSWITFEENIVDAALLIYGNYLLCFEEAQINEKVCQALENMHKHSSDRRFIRTSICLIIMKDSCRDYDFIITNLFDNHEYAYNNEQKYKILLQLTLYQFNKWTSVRKTNGNDDDENITSNAYHFNEDINTKEKVCDYLILHSDELRPIFIRDLYDFLCKNNDSSDLTSVNLIDIAVELIRKNLTEFLKAIRKSPYDEEKFRTQLECYYQQNANNRKISTLRLYTVFNVLTIEFLNMIEQFIDDGNYEDEYNQLSFEFEQVSDRNTVEKLFELILSNNTTDEKFRIYSNILSSVAHPDQISLTEIHQKIQLINNDSSDCDREEQMLNILLKCCGINNDHMLIETKIFTKNDIEHAYRNPPSLFYESKNRLMAKFMPSKTGGGRPRARKQRQSLDNGQHHSSVAPLFPLDKTTDQSKAPSDQNSPSLPSSSKAQI</sequence>
<dbReference type="Gene3D" id="3.40.50.300">
    <property type="entry name" value="P-loop containing nucleotide triphosphate hydrolases"/>
    <property type="match status" value="1"/>
</dbReference>
<keyword evidence="3" id="KW-1185">Reference proteome</keyword>
<name>A0A815EH64_ADIRI</name>
<feature type="compositionally biased region" description="Low complexity" evidence="1">
    <location>
        <begin position="2106"/>
        <end position="2122"/>
    </location>
</feature>
<evidence type="ECO:0000313" key="2">
    <source>
        <dbReference type="EMBL" id="CAF1306615.1"/>
    </source>
</evidence>
<comment type="caution">
    <text evidence="2">The sequence shown here is derived from an EMBL/GenBank/DDBJ whole genome shotgun (WGS) entry which is preliminary data.</text>
</comment>
<dbReference type="InterPro" id="IPR027417">
    <property type="entry name" value="P-loop_NTPase"/>
</dbReference>
<reference evidence="2" key="1">
    <citation type="submission" date="2021-02" db="EMBL/GenBank/DDBJ databases">
        <authorList>
            <person name="Nowell W R."/>
        </authorList>
    </citation>
    <scope>NUCLEOTIDE SEQUENCE</scope>
</reference>
<evidence type="ECO:0000313" key="3">
    <source>
        <dbReference type="Proteomes" id="UP000663828"/>
    </source>
</evidence>